<evidence type="ECO:0000259" key="7">
    <source>
        <dbReference type="PROSITE" id="PS51669"/>
    </source>
</evidence>
<reference evidence="8 9" key="1">
    <citation type="submission" date="2019-11" db="EMBL/GenBank/DDBJ databases">
        <authorList>
            <person name="Dong K."/>
        </authorList>
    </citation>
    <scope>NUCLEOTIDE SEQUENCE [LARGE SCALE GENOMIC DNA]</scope>
    <source>
        <strain evidence="8 9">DK608</strain>
    </source>
</reference>
<dbReference type="Gene3D" id="3.40.50.80">
    <property type="entry name" value="Nucleotide-binding domain of ferredoxin-NADP reductase (FNR) module"/>
    <property type="match status" value="1"/>
</dbReference>
<keyword evidence="2" id="KW-0479">Metal-binding</keyword>
<dbReference type="PANTHER" id="PTHR43742">
    <property type="entry name" value="TRIMETHYLAMINE-N-OXIDE REDUCTASE"/>
    <property type="match status" value="1"/>
</dbReference>
<dbReference type="CDD" id="cd00207">
    <property type="entry name" value="fer2"/>
    <property type="match status" value="1"/>
</dbReference>
<accession>A0A6L6J352</accession>
<dbReference type="InterPro" id="IPR036010">
    <property type="entry name" value="2Fe-2S_ferredoxin-like_sf"/>
</dbReference>
<dbReference type="PANTHER" id="PTHR43742:SF6">
    <property type="entry name" value="OXIDOREDUCTASE YYAE-RELATED"/>
    <property type="match status" value="1"/>
</dbReference>
<dbReference type="Proteomes" id="UP000478740">
    <property type="component" value="Unassembled WGS sequence"/>
</dbReference>
<dbReference type="InterPro" id="IPR001041">
    <property type="entry name" value="2Fe-2S_ferredoxin-type"/>
</dbReference>
<dbReference type="InterPro" id="IPR039261">
    <property type="entry name" value="FNR_nucleotide-bd"/>
</dbReference>
<dbReference type="CDD" id="cd02781">
    <property type="entry name" value="MopB_CT_Acetylene-hydratase"/>
    <property type="match status" value="1"/>
</dbReference>
<keyword evidence="9" id="KW-1185">Reference proteome</keyword>
<sequence length="1122" mass="120310">MSQIRSFCTLCRSQCGTINVVEGGRLVEVRPDPHHPTGQAACRKGKAAPEMLAANNRILYPMRRTTPKTDPDPGWERLSWDQALDIVAARLTQIRDTHGPEAVGFLVTTKSGTAIADGIEWVDRFTRVFGSPNVTGATEICNWHKDSAHKFTFGCAMPMPDYENAGLILLWGHNPTSTWLSQADAIGRGRANGAQMIVVDPRPTALAQAADLWLRVRPGTDAALAMGLSRLLIGTGQVKWDFVTGWTNAPLLVRGDTGRFLRAADLSGHDDPRLVAWDRAQHAPVPYDTRHALPKSADFALDGRMEVTLADGRSVACRPAFDLFRANCAEWTPERVEQVCGVPAPDLRRAADLLAAHGPVAYYAWNGVGQNTNATQTERALATLYALCGSFDEPGGNRVLATHKINAVDSPALMPLAQQQKAIGAAERPLGPPAQGRIKALDLYRAAATGKPYPLKAFFAFGTNHLATQGDEAEVRAGFESAEFHVHCECVDTPTARYADIVLPVNLPWEREGLRVGFDISPAANELIQLRPAAVPPMGEARSDTEIVFDLAVRLGFGDMFFGGDPEAGQDHILAPLNVTSAELRAAGGQIRRPLEQGLRKYRKLAADGTVAGFDTPTRRVEFYSEFLLGHGQAPLPHHPLPADGADSALPLLMTSMKNGYFCHSQHRGIASLRRRQPEPGLWLHPDLALARGIAPGDLVRAFNSHGAALFRAHTDALLAPGVVAAEFGWWESCEPLGRAGPKASNFNALVSADARDPISGSVAHKAVPCDIERADDPAIQPWTGTRRFVVSALSAEGSEAMRVTMTPEDGGPLPDFLPGQHLSIGLPGAGTQVPLVRSYSLTSPAILARRDSYELCIGRALDASGGPGKASSYVNDRLAVGEIVTLETPNGNFTIPTQSKAPLILIATGIGITPFVSYLETLLDQVPRPQVLLIYGNKSRQTQAYGARLAELAALMPELTVLCRYSRDPLVDAALIGRIGPDLIPDALIAQSPRVYLCGSQAMIDGFTGPLKGRGVPGFDIFSEEFRSPIQLPTTGNETFEVEFRRSGKRAMWTAASGTLLELAERSGVPAASGCRVGQCESCAVRVLGGDVAHLVATALDDASLALACCAIPASKVVLDM</sequence>
<dbReference type="SUPFAM" id="SSF63380">
    <property type="entry name" value="Riboflavin synthase domain-like"/>
    <property type="match status" value="1"/>
</dbReference>
<dbReference type="InterPro" id="IPR012675">
    <property type="entry name" value="Beta-grasp_dom_sf"/>
</dbReference>
<feature type="domain" description="2Fe-2S ferredoxin-type" evidence="5">
    <location>
        <begin position="1041"/>
        <end position="1122"/>
    </location>
</feature>
<comment type="similarity">
    <text evidence="1">Belongs to the prokaryotic molybdopterin-containing oxidoreductase family.</text>
</comment>
<dbReference type="SMART" id="SM00926">
    <property type="entry name" value="Molybdop_Fe4S4"/>
    <property type="match status" value="1"/>
</dbReference>
<evidence type="ECO:0000256" key="4">
    <source>
        <dbReference type="ARBA" id="ARBA00023014"/>
    </source>
</evidence>
<dbReference type="RefSeq" id="WP_155045554.1">
    <property type="nucleotide sequence ID" value="NZ_WMIH01000015.1"/>
</dbReference>
<gene>
    <name evidence="8" type="ORF">GL284_15520</name>
</gene>
<dbReference type="Pfam" id="PF00175">
    <property type="entry name" value="NAD_binding_1"/>
    <property type="match status" value="1"/>
</dbReference>
<dbReference type="AlphaFoldDB" id="A0A6L6J352"/>
<dbReference type="PROSITE" id="PS51669">
    <property type="entry name" value="4FE4S_MOW_BIS_MGD"/>
    <property type="match status" value="1"/>
</dbReference>
<dbReference type="InterPro" id="IPR006657">
    <property type="entry name" value="MoPterin_dinucl-bd_dom"/>
</dbReference>
<feature type="domain" description="4Fe-4S Mo/W bis-MGD-type" evidence="7">
    <location>
        <begin position="1"/>
        <end position="56"/>
    </location>
</feature>
<dbReference type="Gene3D" id="2.40.40.20">
    <property type="match status" value="1"/>
</dbReference>
<dbReference type="Gene3D" id="2.20.25.90">
    <property type="entry name" value="ADC-like domains"/>
    <property type="match status" value="1"/>
</dbReference>
<name>A0A6L6J352_9RHOB</name>
<proteinExistence type="inferred from homology"/>
<protein>
    <submittedName>
        <fullName evidence="8">Molybdopterin-dependent oxidoreductase</fullName>
    </submittedName>
</protein>
<evidence type="ECO:0000259" key="6">
    <source>
        <dbReference type="PROSITE" id="PS51384"/>
    </source>
</evidence>
<dbReference type="InterPro" id="IPR017938">
    <property type="entry name" value="Riboflavin_synthase-like_b-brl"/>
</dbReference>
<dbReference type="GO" id="GO:0043546">
    <property type="term" value="F:molybdopterin cofactor binding"/>
    <property type="evidence" value="ECO:0007669"/>
    <property type="project" value="InterPro"/>
</dbReference>
<evidence type="ECO:0000313" key="8">
    <source>
        <dbReference type="EMBL" id="MTH65680.1"/>
    </source>
</evidence>
<evidence type="ECO:0000256" key="2">
    <source>
        <dbReference type="ARBA" id="ARBA00022723"/>
    </source>
</evidence>
<dbReference type="GO" id="GO:0051536">
    <property type="term" value="F:iron-sulfur cluster binding"/>
    <property type="evidence" value="ECO:0007669"/>
    <property type="project" value="UniProtKB-KW"/>
</dbReference>
<dbReference type="Gene3D" id="2.40.30.10">
    <property type="entry name" value="Translation factors"/>
    <property type="match status" value="1"/>
</dbReference>
<organism evidence="8 9">
    <name type="scientific">Paracoccus shanxieyensis</name>
    <dbReference type="NCBI Taxonomy" id="2675752"/>
    <lineage>
        <taxon>Bacteria</taxon>
        <taxon>Pseudomonadati</taxon>
        <taxon>Pseudomonadota</taxon>
        <taxon>Alphaproteobacteria</taxon>
        <taxon>Rhodobacterales</taxon>
        <taxon>Paracoccaceae</taxon>
        <taxon>Paracoccus</taxon>
    </lineage>
</organism>
<dbReference type="SUPFAM" id="SSF54292">
    <property type="entry name" value="2Fe-2S ferredoxin-like"/>
    <property type="match status" value="1"/>
</dbReference>
<evidence type="ECO:0000256" key="3">
    <source>
        <dbReference type="ARBA" id="ARBA00023004"/>
    </source>
</evidence>
<dbReference type="GO" id="GO:0018818">
    <property type="term" value="F:acetylene hydratase activity"/>
    <property type="evidence" value="ECO:0007669"/>
    <property type="project" value="InterPro"/>
</dbReference>
<feature type="domain" description="FAD-binding FR-type" evidence="6">
    <location>
        <begin position="784"/>
        <end position="897"/>
    </location>
</feature>
<evidence type="ECO:0000313" key="9">
    <source>
        <dbReference type="Proteomes" id="UP000478740"/>
    </source>
</evidence>
<dbReference type="InterPro" id="IPR006963">
    <property type="entry name" value="Mopterin_OxRdtase_4Fe-4S_dom"/>
</dbReference>
<dbReference type="SUPFAM" id="SSF52343">
    <property type="entry name" value="Ferredoxin reductase-like, C-terminal NADP-linked domain"/>
    <property type="match status" value="1"/>
</dbReference>
<comment type="caution">
    <text evidence="8">The sequence shown here is derived from an EMBL/GenBank/DDBJ whole genome shotgun (WGS) entry which is preliminary data.</text>
</comment>
<keyword evidence="4" id="KW-0411">Iron-sulfur</keyword>
<dbReference type="InterPro" id="IPR037949">
    <property type="entry name" value="MopB_CT_Acetylene-hydratase"/>
</dbReference>
<dbReference type="SUPFAM" id="SSF53706">
    <property type="entry name" value="Formate dehydrogenase/DMSO reductase, domains 1-3"/>
    <property type="match status" value="1"/>
</dbReference>
<evidence type="ECO:0000259" key="5">
    <source>
        <dbReference type="PROSITE" id="PS51085"/>
    </source>
</evidence>
<dbReference type="PRINTS" id="PR00371">
    <property type="entry name" value="FPNCR"/>
</dbReference>
<dbReference type="EMBL" id="WMII01000015">
    <property type="protein sequence ID" value="MTH65680.1"/>
    <property type="molecule type" value="Genomic_DNA"/>
</dbReference>
<dbReference type="InterPro" id="IPR001433">
    <property type="entry name" value="OxRdtase_FAD/NAD-bd"/>
</dbReference>
<dbReference type="Pfam" id="PF04879">
    <property type="entry name" value="Molybdop_Fe4S4"/>
    <property type="match status" value="1"/>
</dbReference>
<dbReference type="GO" id="GO:0016491">
    <property type="term" value="F:oxidoreductase activity"/>
    <property type="evidence" value="ECO:0007669"/>
    <property type="project" value="InterPro"/>
</dbReference>
<dbReference type="SUPFAM" id="SSF50692">
    <property type="entry name" value="ADC-like"/>
    <property type="match status" value="1"/>
</dbReference>
<dbReference type="Pfam" id="PF00111">
    <property type="entry name" value="Fer2"/>
    <property type="match status" value="1"/>
</dbReference>
<dbReference type="Gene3D" id="3.10.20.30">
    <property type="match status" value="1"/>
</dbReference>
<dbReference type="Pfam" id="PF01568">
    <property type="entry name" value="Molydop_binding"/>
    <property type="match status" value="1"/>
</dbReference>
<dbReference type="GO" id="GO:0046872">
    <property type="term" value="F:metal ion binding"/>
    <property type="evidence" value="ECO:0007669"/>
    <property type="project" value="UniProtKB-KW"/>
</dbReference>
<dbReference type="PROSITE" id="PS51085">
    <property type="entry name" value="2FE2S_FER_2"/>
    <property type="match status" value="1"/>
</dbReference>
<dbReference type="InterPro" id="IPR050612">
    <property type="entry name" value="Prok_Mopterin_Oxidored"/>
</dbReference>
<dbReference type="Gene3D" id="3.40.228.10">
    <property type="entry name" value="Dimethylsulfoxide Reductase, domain 2"/>
    <property type="match status" value="2"/>
</dbReference>
<dbReference type="InterPro" id="IPR006656">
    <property type="entry name" value="Mopterin_OxRdtase"/>
</dbReference>
<dbReference type="Pfam" id="PF00384">
    <property type="entry name" value="Molybdopterin"/>
    <property type="match status" value="1"/>
</dbReference>
<dbReference type="InterPro" id="IPR001709">
    <property type="entry name" value="Flavoprot_Pyr_Nucl_cyt_Rdtase"/>
</dbReference>
<keyword evidence="3" id="KW-0408">Iron</keyword>
<dbReference type="Gene3D" id="3.40.50.740">
    <property type="match status" value="2"/>
</dbReference>
<dbReference type="PROSITE" id="PS51384">
    <property type="entry name" value="FAD_FR"/>
    <property type="match status" value="1"/>
</dbReference>
<dbReference type="InterPro" id="IPR009010">
    <property type="entry name" value="Asp_de-COase-like_dom_sf"/>
</dbReference>
<evidence type="ECO:0000256" key="1">
    <source>
        <dbReference type="ARBA" id="ARBA00010312"/>
    </source>
</evidence>
<dbReference type="InterPro" id="IPR017927">
    <property type="entry name" value="FAD-bd_FR_type"/>
</dbReference>